<comment type="subcellular location">
    <subcellularLocation>
        <location evidence="1">Membrane</location>
        <topology evidence="1">Multi-pass membrane protein</topology>
    </subcellularLocation>
</comment>
<dbReference type="AlphaFoldDB" id="A0A6P3FDJ0"/>
<dbReference type="GO" id="GO:0005886">
    <property type="term" value="C:plasma membrane"/>
    <property type="evidence" value="ECO:0007669"/>
    <property type="project" value="TreeGrafter"/>
</dbReference>
<evidence type="ECO:0000256" key="5">
    <source>
        <dbReference type="ARBA" id="ARBA00023136"/>
    </source>
</evidence>
<keyword evidence="3 9" id="KW-1133">Transmembrane helix</keyword>
<dbReference type="InterPro" id="IPR026234">
    <property type="entry name" value="MRGPCRFAMILY"/>
</dbReference>
<feature type="transmembrane region" description="Helical" evidence="9">
    <location>
        <begin position="299"/>
        <end position="323"/>
    </location>
</feature>
<dbReference type="InterPro" id="IPR017452">
    <property type="entry name" value="GPCR_Rhodpsn_7TM"/>
</dbReference>
<dbReference type="PROSITE" id="PS00237">
    <property type="entry name" value="G_PROTEIN_RECEP_F1_1"/>
    <property type="match status" value="1"/>
</dbReference>
<protein>
    <submittedName>
        <fullName evidence="12">Mas-related G-protein coupled receptor member X1-like</fullName>
    </submittedName>
</protein>
<evidence type="ECO:0000313" key="12">
    <source>
        <dbReference type="RefSeq" id="XP_004635022.1"/>
    </source>
</evidence>
<dbReference type="Gene3D" id="1.20.1070.10">
    <property type="entry name" value="Rhodopsin 7-helix transmembrane proteins"/>
    <property type="match status" value="1"/>
</dbReference>
<dbReference type="PROSITE" id="PS50262">
    <property type="entry name" value="G_PROTEIN_RECEP_F1_2"/>
    <property type="match status" value="1"/>
</dbReference>
<gene>
    <name evidence="12" type="primary">LOC101588628</name>
</gene>
<evidence type="ECO:0000256" key="3">
    <source>
        <dbReference type="ARBA" id="ARBA00022989"/>
    </source>
</evidence>
<feature type="domain" description="G-protein coupled receptors family 1 profile" evidence="10">
    <location>
        <begin position="165"/>
        <end position="392"/>
    </location>
</feature>
<keyword evidence="11" id="KW-1185">Reference proteome</keyword>
<dbReference type="OrthoDB" id="9631784at2759"/>
<dbReference type="GO" id="GO:0004930">
    <property type="term" value="F:G protein-coupled receptor activity"/>
    <property type="evidence" value="ECO:0007669"/>
    <property type="project" value="UniProtKB-KW"/>
</dbReference>
<evidence type="ECO:0000259" key="10">
    <source>
        <dbReference type="PROSITE" id="PS50262"/>
    </source>
</evidence>
<feature type="transmembrane region" description="Helical" evidence="9">
    <location>
        <begin position="373"/>
        <end position="395"/>
    </location>
</feature>
<dbReference type="InterPro" id="IPR000276">
    <property type="entry name" value="GPCR_Rhodpsn"/>
</dbReference>
<feature type="transmembrane region" description="Helical" evidence="9">
    <location>
        <begin position="335"/>
        <end position="361"/>
    </location>
</feature>
<evidence type="ECO:0000256" key="2">
    <source>
        <dbReference type="ARBA" id="ARBA00022692"/>
    </source>
</evidence>
<keyword evidence="2 8" id="KW-0812">Transmembrane</keyword>
<dbReference type="RefSeq" id="XP_004635022.1">
    <property type="nucleotide sequence ID" value="XM_004634965.1"/>
</dbReference>
<evidence type="ECO:0000256" key="8">
    <source>
        <dbReference type="RuleBase" id="RU000688"/>
    </source>
</evidence>
<feature type="transmembrane region" description="Helical" evidence="9">
    <location>
        <begin position="185"/>
        <end position="208"/>
    </location>
</feature>
<evidence type="ECO:0000256" key="6">
    <source>
        <dbReference type="ARBA" id="ARBA00023170"/>
    </source>
</evidence>
<accession>A0A6P3FDJ0</accession>
<dbReference type="InParanoid" id="A0A6P3FDJ0"/>
<feature type="transmembrane region" description="Helical" evidence="9">
    <location>
        <begin position="214"/>
        <end position="237"/>
    </location>
</feature>
<dbReference type="GeneID" id="101588628"/>
<feature type="transmembrane region" description="Helical" evidence="9">
    <location>
        <begin position="153"/>
        <end position="173"/>
    </location>
</feature>
<dbReference type="PRINTS" id="PR00237">
    <property type="entry name" value="GPCRRHODOPSN"/>
</dbReference>
<evidence type="ECO:0000313" key="11">
    <source>
        <dbReference type="Proteomes" id="UP000515203"/>
    </source>
</evidence>
<dbReference type="SUPFAM" id="SSF81321">
    <property type="entry name" value="Family A G protein-coupled receptor-like"/>
    <property type="match status" value="1"/>
</dbReference>
<dbReference type="PANTHER" id="PTHR11334:SF34">
    <property type="entry name" value="MAS-RELATED G-PROTEIN COUPLED RECEPTOR MEMBER X3"/>
    <property type="match status" value="1"/>
</dbReference>
<dbReference type="PRINTS" id="PR02108">
    <property type="entry name" value="MRGPCRFAMILY"/>
</dbReference>
<evidence type="ECO:0000256" key="7">
    <source>
        <dbReference type="ARBA" id="ARBA00023224"/>
    </source>
</evidence>
<sequence>MALPHLRCRAYACAGRWPGSPVLLELSGGMRWGRGLVTFTPRSCLSPSPCSGRAAALRLQLSRGARATVFPQVPATEPTGGIEGTSARLAENPLPHYNIVAAIIMTLPLFFKMYSNEEFVSVTTQTTNGLISPRVDEDMPSFQYCHANLIKDLLTIIIALVGLAGNGVVISLLGCCMHRNAISIYILNLAVSDFLLLCCQFISSLLYIYCDRNYFIFLYIALFPYITGLSILSAISIERCLCVLWPIWYRCHRPKHMSAVMCALLWTLSLLFSFLKYYYSGLLNETFGFYILRMVDIIIVAWLIFLLLILSVSSLVLVVRIFYGSRRMTLTRLYVTILLTVLVYLICGLPFGIYCFLLWWLPVNLPYFLTQQLVSVTIILSCINSCANPIIYFLIGSFNQKHKSLKLVLQRALQDSL</sequence>
<dbReference type="Proteomes" id="UP000515203">
    <property type="component" value="Unplaced"/>
</dbReference>
<feature type="transmembrane region" description="Helical" evidence="9">
    <location>
        <begin position="97"/>
        <end position="114"/>
    </location>
</feature>
<reference evidence="12" key="1">
    <citation type="submission" date="2025-08" db="UniProtKB">
        <authorList>
            <consortium name="RefSeq"/>
        </authorList>
    </citation>
    <scope>IDENTIFICATION</scope>
</reference>
<evidence type="ECO:0000256" key="9">
    <source>
        <dbReference type="SAM" id="Phobius"/>
    </source>
</evidence>
<keyword evidence="5 9" id="KW-0472">Membrane</keyword>
<dbReference type="Pfam" id="PF00001">
    <property type="entry name" value="7tm_1"/>
    <property type="match status" value="1"/>
</dbReference>
<keyword evidence="6 8" id="KW-0675">Receptor</keyword>
<comment type="similarity">
    <text evidence="8">Belongs to the G-protein coupled receptor 1 family.</text>
</comment>
<proteinExistence type="inferred from homology"/>
<keyword evidence="4 8" id="KW-0297">G-protein coupled receptor</keyword>
<organism evidence="11 12">
    <name type="scientific">Octodon degus</name>
    <name type="common">Degu</name>
    <name type="synonym">Sciurus degus</name>
    <dbReference type="NCBI Taxonomy" id="10160"/>
    <lineage>
        <taxon>Eukaryota</taxon>
        <taxon>Metazoa</taxon>
        <taxon>Chordata</taxon>
        <taxon>Craniata</taxon>
        <taxon>Vertebrata</taxon>
        <taxon>Euteleostomi</taxon>
        <taxon>Mammalia</taxon>
        <taxon>Eutheria</taxon>
        <taxon>Euarchontoglires</taxon>
        <taxon>Glires</taxon>
        <taxon>Rodentia</taxon>
        <taxon>Hystricomorpha</taxon>
        <taxon>Octodontidae</taxon>
        <taxon>Octodon</taxon>
    </lineage>
</organism>
<feature type="transmembrane region" description="Helical" evidence="9">
    <location>
        <begin position="258"/>
        <end position="279"/>
    </location>
</feature>
<dbReference type="FunFam" id="1.20.1070.10:FF:000140">
    <property type="entry name" value="Mas-related G-protein coupled receptor member X2"/>
    <property type="match status" value="1"/>
</dbReference>
<keyword evidence="7 8" id="KW-0807">Transducer</keyword>
<name>A0A6P3FDJ0_OCTDE</name>
<evidence type="ECO:0000256" key="1">
    <source>
        <dbReference type="ARBA" id="ARBA00004141"/>
    </source>
</evidence>
<evidence type="ECO:0000256" key="4">
    <source>
        <dbReference type="ARBA" id="ARBA00023040"/>
    </source>
</evidence>
<dbReference type="PANTHER" id="PTHR11334">
    <property type="entry name" value="MAS-RELATED G-PROTEIN COUPLED RECEPTOR"/>
    <property type="match status" value="1"/>
</dbReference>